<organism evidence="1 2">
    <name type="scientific">Dallia pectoralis</name>
    <name type="common">Alaska blackfish</name>
    <dbReference type="NCBI Taxonomy" id="75939"/>
    <lineage>
        <taxon>Eukaryota</taxon>
        <taxon>Metazoa</taxon>
        <taxon>Chordata</taxon>
        <taxon>Craniata</taxon>
        <taxon>Vertebrata</taxon>
        <taxon>Euteleostomi</taxon>
        <taxon>Actinopterygii</taxon>
        <taxon>Neopterygii</taxon>
        <taxon>Teleostei</taxon>
        <taxon>Protacanthopterygii</taxon>
        <taxon>Esociformes</taxon>
        <taxon>Umbridae</taxon>
        <taxon>Dallia</taxon>
    </lineage>
</organism>
<evidence type="ECO:0000313" key="2">
    <source>
        <dbReference type="Proteomes" id="UP001157502"/>
    </source>
</evidence>
<protein>
    <submittedName>
        <fullName evidence="1">Uncharacterized protein</fullName>
    </submittedName>
</protein>
<reference evidence="1" key="1">
    <citation type="submission" date="2021-05" db="EMBL/GenBank/DDBJ databases">
        <authorList>
            <person name="Pan Q."/>
            <person name="Jouanno E."/>
            <person name="Zahm M."/>
            <person name="Klopp C."/>
            <person name="Cabau C."/>
            <person name="Louis A."/>
            <person name="Berthelot C."/>
            <person name="Parey E."/>
            <person name="Roest Crollius H."/>
            <person name="Montfort J."/>
            <person name="Robinson-Rechavi M."/>
            <person name="Bouchez O."/>
            <person name="Lampietro C."/>
            <person name="Lopez Roques C."/>
            <person name="Donnadieu C."/>
            <person name="Postlethwait J."/>
            <person name="Bobe J."/>
            <person name="Dillon D."/>
            <person name="Chandos A."/>
            <person name="von Hippel F."/>
            <person name="Guiguen Y."/>
        </authorList>
    </citation>
    <scope>NUCLEOTIDE SEQUENCE</scope>
    <source>
        <strain evidence="1">YG-Jan2019</strain>
    </source>
</reference>
<proteinExistence type="predicted"/>
<sequence>MTGGTVAVRWRQSTLPTKVRWKYDEQNTSYPLAAPAGGPLTLPPAERYWVASHMLAGMKLAKIIPCGYCQGILGNWLRLSLVGTAKDIPCGYPKIILYGFSTSADPEAFVCVRGACPRASTQKNLPTGFDPPIDLHSFTPLHLHCFSVTTGSGHSGDPDRAFLMAPLVAYPNPHAQLGEEEDGHYEWRPEVTVQKTWRQDELKDISKELQDSIMDWAEFRDQIEKMVRLYKPSGAEIAYITPAKTRLRWASLQTVMDHCKHVERQQQKVDTERQENQTLYEKKGNSRLQAAQLMYYEGHGRRGARGGGVVWEKRPIPKRRTRQRGRRAGAWQGPDNRPVML</sequence>
<dbReference type="Proteomes" id="UP001157502">
    <property type="component" value="Chromosome 15"/>
</dbReference>
<comment type="caution">
    <text evidence="1">The sequence shown here is derived from an EMBL/GenBank/DDBJ whole genome shotgun (WGS) entry which is preliminary data.</text>
</comment>
<keyword evidence="2" id="KW-1185">Reference proteome</keyword>
<accession>A0ACC2GC72</accession>
<dbReference type="EMBL" id="CM055742">
    <property type="protein sequence ID" value="KAJ8001131.1"/>
    <property type="molecule type" value="Genomic_DNA"/>
</dbReference>
<name>A0ACC2GC72_DALPE</name>
<evidence type="ECO:0000313" key="1">
    <source>
        <dbReference type="EMBL" id="KAJ8001131.1"/>
    </source>
</evidence>
<gene>
    <name evidence="1" type="ORF">DPEC_G00188040</name>
</gene>